<reference evidence="6 7" key="1">
    <citation type="submission" date="2018-03" db="EMBL/GenBank/DDBJ databases">
        <title>Arenimonas caeni sp. nov., isolated from activated sludge.</title>
        <authorList>
            <person name="Liu H."/>
        </authorList>
    </citation>
    <scope>NUCLEOTIDE SEQUENCE [LARGE SCALE GENOMIC DNA]</scope>
    <source>
        <strain evidence="7">z29</strain>
    </source>
</reference>
<dbReference type="RefSeq" id="WP_106989309.1">
    <property type="nucleotide sequence ID" value="NZ_KZ679084.1"/>
</dbReference>
<name>A0A2P6MBS4_9GAMM</name>
<feature type="binding site" evidence="4">
    <location>
        <position position="69"/>
    </location>
    <ligand>
        <name>(6R)-10-formyltetrahydrofolate</name>
        <dbReference type="ChEBI" id="CHEBI:195366"/>
    </ligand>
</feature>
<feature type="binding site" evidence="4">
    <location>
        <begin position="16"/>
        <end position="18"/>
    </location>
    <ligand>
        <name>N(1)-(5-phospho-beta-D-ribosyl)glycinamide</name>
        <dbReference type="ChEBI" id="CHEBI:143788"/>
    </ligand>
</feature>
<feature type="domain" description="Formyl transferase N-terminal" evidence="5">
    <location>
        <begin position="7"/>
        <end position="185"/>
    </location>
</feature>
<dbReference type="Proteomes" id="UP000241736">
    <property type="component" value="Unassembled WGS sequence"/>
</dbReference>
<comment type="catalytic activity">
    <reaction evidence="4">
        <text>N(1)-(5-phospho-beta-D-ribosyl)glycinamide + (6R)-10-formyltetrahydrofolate = N(2)-formyl-N(1)-(5-phospho-beta-D-ribosyl)glycinamide + (6S)-5,6,7,8-tetrahydrofolate + H(+)</text>
        <dbReference type="Rhea" id="RHEA:15053"/>
        <dbReference type="ChEBI" id="CHEBI:15378"/>
        <dbReference type="ChEBI" id="CHEBI:57453"/>
        <dbReference type="ChEBI" id="CHEBI:143788"/>
        <dbReference type="ChEBI" id="CHEBI:147286"/>
        <dbReference type="ChEBI" id="CHEBI:195366"/>
        <dbReference type="EC" id="2.1.2.2"/>
    </reaction>
</comment>
<gene>
    <name evidence="4" type="primary">purN</name>
    <name evidence="6" type="ORF">C6N40_01915</name>
</gene>
<comment type="pathway">
    <text evidence="1 4">Purine metabolism; IMP biosynthesis via de novo pathway; N(2)-formyl-N(1)-(5-phospho-D-ribosyl)glycinamide from N(1)-(5-phospho-D-ribosyl)glycinamide (10-formyl THF route): step 1/1.</text>
</comment>
<dbReference type="UniPathway" id="UPA00074">
    <property type="reaction ID" value="UER00126"/>
</dbReference>
<sequence length="227" mass="23692">MTQTPYRLAVLASGRGSNLQALLDAIAAGALPARVAGVFSDKPACGAIAIARENGLHHVALRPRDFADRAAHDDALFSAVADVQPDLIVCAGYLRIITEATVRRFEDRMINLHPSLLPRHKGLDTHAAALAAGDAEHGASVHAVVPALDDGPVLAQARIPVLAGDTPDALAGRLRPREHALLVACVDAIARGRARLRDGCWAFDGRALAAPLRLGDDDALHAGAGHA</sequence>
<evidence type="ECO:0000313" key="7">
    <source>
        <dbReference type="Proteomes" id="UP000241736"/>
    </source>
</evidence>
<accession>A0A2P6MBS4</accession>
<proteinExistence type="inferred from homology"/>
<dbReference type="InterPro" id="IPR036477">
    <property type="entry name" value="Formyl_transf_N_sf"/>
</dbReference>
<feature type="site" description="Raises pKa of active site His" evidence="4">
    <location>
        <position position="149"/>
    </location>
</feature>
<evidence type="ECO:0000256" key="1">
    <source>
        <dbReference type="ARBA" id="ARBA00005054"/>
    </source>
</evidence>
<dbReference type="Gene3D" id="3.40.50.170">
    <property type="entry name" value="Formyl transferase, N-terminal domain"/>
    <property type="match status" value="1"/>
</dbReference>
<feature type="binding site" evidence="4">
    <location>
        <begin position="94"/>
        <end position="97"/>
    </location>
    <ligand>
        <name>(6R)-10-formyltetrahydrofolate</name>
        <dbReference type="ChEBI" id="CHEBI:195366"/>
    </ligand>
</feature>
<comment type="caution">
    <text evidence="6">The sequence shown here is derived from an EMBL/GenBank/DDBJ whole genome shotgun (WGS) entry which is preliminary data.</text>
</comment>
<dbReference type="PANTHER" id="PTHR43369">
    <property type="entry name" value="PHOSPHORIBOSYLGLYCINAMIDE FORMYLTRANSFERASE"/>
    <property type="match status" value="1"/>
</dbReference>
<dbReference type="GO" id="GO:0004644">
    <property type="term" value="F:phosphoribosylglycinamide formyltransferase activity"/>
    <property type="evidence" value="ECO:0007669"/>
    <property type="project" value="UniProtKB-UniRule"/>
</dbReference>
<comment type="function">
    <text evidence="4">Catalyzes the transfer of a formyl group from 10-formyltetrahydrofolate to 5-phospho-ribosyl-glycinamide (GAR), producing 5-phospho-ribosyl-N-formylglycinamide (FGAR) and tetrahydrofolate.</text>
</comment>
<protein>
    <recommendedName>
        <fullName evidence="4">Phosphoribosylglycinamide formyltransferase</fullName>
        <ecNumber evidence="4">2.1.2.2</ecNumber>
    </recommendedName>
    <alternativeName>
        <fullName evidence="4">5'-phosphoribosylglycinamide transformylase</fullName>
    </alternativeName>
    <alternativeName>
        <fullName evidence="4">GAR transformylase</fullName>
        <shortName evidence="4">GART</shortName>
    </alternativeName>
</protein>
<feature type="active site" description="Proton donor" evidence="4">
    <location>
        <position position="113"/>
    </location>
</feature>
<dbReference type="GO" id="GO:0006189">
    <property type="term" value="P:'de novo' IMP biosynthetic process"/>
    <property type="evidence" value="ECO:0007669"/>
    <property type="project" value="UniProtKB-UniRule"/>
</dbReference>
<dbReference type="InterPro" id="IPR002376">
    <property type="entry name" value="Formyl_transf_N"/>
</dbReference>
<dbReference type="SUPFAM" id="SSF53328">
    <property type="entry name" value="Formyltransferase"/>
    <property type="match status" value="1"/>
</dbReference>
<dbReference type="CDD" id="cd08645">
    <property type="entry name" value="FMT_core_GART"/>
    <property type="match status" value="1"/>
</dbReference>
<dbReference type="GO" id="GO:0005829">
    <property type="term" value="C:cytosol"/>
    <property type="evidence" value="ECO:0007669"/>
    <property type="project" value="TreeGrafter"/>
</dbReference>
<evidence type="ECO:0000313" key="6">
    <source>
        <dbReference type="EMBL" id="PRH83430.1"/>
    </source>
</evidence>
<organism evidence="6 7">
    <name type="scientific">Arenimonas caeni</name>
    <dbReference type="NCBI Taxonomy" id="2058085"/>
    <lineage>
        <taxon>Bacteria</taxon>
        <taxon>Pseudomonadati</taxon>
        <taxon>Pseudomonadota</taxon>
        <taxon>Gammaproteobacteria</taxon>
        <taxon>Lysobacterales</taxon>
        <taxon>Lysobacteraceae</taxon>
        <taxon>Arenimonas</taxon>
    </lineage>
</organism>
<dbReference type="InterPro" id="IPR004607">
    <property type="entry name" value="GART"/>
</dbReference>
<dbReference type="HAMAP" id="MF_01930">
    <property type="entry name" value="PurN"/>
    <property type="match status" value="1"/>
</dbReference>
<dbReference type="AlphaFoldDB" id="A0A2P6MBS4"/>
<dbReference type="EC" id="2.1.2.2" evidence="4"/>
<keyword evidence="3 4" id="KW-0658">Purine biosynthesis</keyword>
<evidence type="ECO:0000256" key="2">
    <source>
        <dbReference type="ARBA" id="ARBA00022679"/>
    </source>
</evidence>
<keyword evidence="2 4" id="KW-0808">Transferase</keyword>
<evidence type="ECO:0000256" key="4">
    <source>
        <dbReference type="HAMAP-Rule" id="MF_01930"/>
    </source>
</evidence>
<evidence type="ECO:0000259" key="5">
    <source>
        <dbReference type="Pfam" id="PF00551"/>
    </source>
</evidence>
<dbReference type="NCBIfam" id="TIGR00639">
    <property type="entry name" value="PurN"/>
    <property type="match status" value="1"/>
</dbReference>
<feature type="binding site" evidence="4">
    <location>
        <position position="111"/>
    </location>
    <ligand>
        <name>(6R)-10-formyltetrahydrofolate</name>
        <dbReference type="ChEBI" id="CHEBI:195366"/>
    </ligand>
</feature>
<dbReference type="PANTHER" id="PTHR43369:SF2">
    <property type="entry name" value="PHOSPHORIBOSYLGLYCINAMIDE FORMYLTRANSFERASE"/>
    <property type="match status" value="1"/>
</dbReference>
<dbReference type="EMBL" id="PVLF01000002">
    <property type="protein sequence ID" value="PRH83430.1"/>
    <property type="molecule type" value="Genomic_DNA"/>
</dbReference>
<evidence type="ECO:0000256" key="3">
    <source>
        <dbReference type="ARBA" id="ARBA00022755"/>
    </source>
</evidence>
<dbReference type="OrthoDB" id="9806170at2"/>
<keyword evidence="7" id="KW-1185">Reference proteome</keyword>
<comment type="similarity">
    <text evidence="4">Belongs to the GART family.</text>
</comment>
<dbReference type="Pfam" id="PF00551">
    <property type="entry name" value="Formyl_trans_N"/>
    <property type="match status" value="1"/>
</dbReference>